<evidence type="ECO:0000256" key="2">
    <source>
        <dbReference type="ARBA" id="ARBA00022598"/>
    </source>
</evidence>
<comment type="catalytic activity">
    <reaction evidence="9">
        <text>7-carboxy-7-carbaguanine + NH4(+) + 2 ATP = 7-cyano-7-carbaguanine + 2 AMP + 2 diphosphate + 2 H(+)</text>
        <dbReference type="Rhea" id="RHEA:27982"/>
        <dbReference type="ChEBI" id="CHEBI:15378"/>
        <dbReference type="ChEBI" id="CHEBI:28938"/>
        <dbReference type="ChEBI" id="CHEBI:30616"/>
        <dbReference type="ChEBI" id="CHEBI:33019"/>
        <dbReference type="ChEBI" id="CHEBI:45075"/>
        <dbReference type="ChEBI" id="CHEBI:61036"/>
        <dbReference type="ChEBI" id="CHEBI:456215"/>
        <dbReference type="EC" id="6.3.4.20"/>
    </reaction>
</comment>
<keyword evidence="2" id="KW-0436">Ligase</keyword>
<evidence type="ECO:0000256" key="1">
    <source>
        <dbReference type="ARBA" id="ARBA00005061"/>
    </source>
</evidence>
<keyword evidence="11" id="KW-1185">Reference proteome</keyword>
<evidence type="ECO:0000256" key="3">
    <source>
        <dbReference type="ARBA" id="ARBA00022723"/>
    </source>
</evidence>
<name>A0AAE3DP48_9FIRM</name>
<dbReference type="EMBL" id="JAJEQF010000042">
    <property type="protein sequence ID" value="MCC2168661.1"/>
    <property type="molecule type" value="Genomic_DNA"/>
</dbReference>
<dbReference type="GO" id="GO:0046872">
    <property type="term" value="F:metal ion binding"/>
    <property type="evidence" value="ECO:0007669"/>
    <property type="project" value="UniProtKB-KW"/>
</dbReference>
<dbReference type="Proteomes" id="UP001199355">
    <property type="component" value="Unassembled WGS sequence"/>
</dbReference>
<keyword evidence="4" id="KW-0547">Nucleotide-binding</keyword>
<dbReference type="GO" id="GO:0016874">
    <property type="term" value="F:ligase activity"/>
    <property type="evidence" value="ECO:0007669"/>
    <property type="project" value="UniProtKB-KW"/>
</dbReference>
<evidence type="ECO:0000256" key="9">
    <source>
        <dbReference type="ARBA" id="ARBA00047890"/>
    </source>
</evidence>
<dbReference type="GO" id="GO:0005524">
    <property type="term" value="F:ATP binding"/>
    <property type="evidence" value="ECO:0007669"/>
    <property type="project" value="UniProtKB-KW"/>
</dbReference>
<evidence type="ECO:0000313" key="10">
    <source>
        <dbReference type="EMBL" id="MCC2168661.1"/>
    </source>
</evidence>
<proteinExistence type="inferred from homology"/>
<dbReference type="RefSeq" id="WP_308728823.1">
    <property type="nucleotide sequence ID" value="NZ_JAJEQF010000042.1"/>
</dbReference>
<organism evidence="10 11">
    <name type="scientific">Gallintestinimicrobium propionicum</name>
    <dbReference type="NCBI Taxonomy" id="2981770"/>
    <lineage>
        <taxon>Bacteria</taxon>
        <taxon>Bacillati</taxon>
        <taxon>Bacillota</taxon>
        <taxon>Clostridia</taxon>
        <taxon>Lachnospirales</taxon>
        <taxon>Lachnospiraceae</taxon>
        <taxon>Gallintestinimicrobium</taxon>
    </lineage>
</organism>
<sequence>MKKRIGVLVNSENDFALTNKLEEEKFIYFGFKEKIGILERLKGNYIHIKLSEYYREMAENSFLIRIAFFVAYAEAHKCKNVILTDKVNDIRKITYNVAKYIQSIKNLVKQGTMNNMDLSFINISEDIADKDEDVPTNRFDYGKCEILYSGGIDCTVAAYLMAKMNKKLLLVNFRYGQKNAYEEKYCCNYFKENTAKLNCELLVEDLEGYYKDIMFSSGLLRDDLVLCEDNEVLEYVPFRNTIFFAICIWLAQYNNIGLIVSGSQGDDAVSPDNSPLYYESLQKVVELQKETYGIKIYPVLLDIGGKPEVIKVGIELGVDFKYCWTCHSNAKWISEIPFQCGVCSDCSTRYSAFEKNGLVDPLPYCNKPRIRKKWVGPSKNLNCILRQIENE</sequence>
<evidence type="ECO:0000256" key="5">
    <source>
        <dbReference type="ARBA" id="ARBA00022833"/>
    </source>
</evidence>
<evidence type="ECO:0000256" key="6">
    <source>
        <dbReference type="ARBA" id="ARBA00022840"/>
    </source>
</evidence>
<protein>
    <recommendedName>
        <fullName evidence="8">7-cyano-7-deazaguanine synthase</fullName>
        <ecNumber evidence="8">6.3.4.20</ecNumber>
    </recommendedName>
</protein>
<gene>
    <name evidence="10" type="ORF">LKD45_13330</name>
</gene>
<evidence type="ECO:0000256" key="8">
    <source>
        <dbReference type="ARBA" id="ARBA00039149"/>
    </source>
</evidence>
<comment type="similarity">
    <text evidence="7">Belongs to the QueC family.</text>
</comment>
<dbReference type="InterPro" id="IPR018317">
    <property type="entry name" value="QueC"/>
</dbReference>
<accession>A0AAE3DP48</accession>
<dbReference type="PANTHER" id="PTHR42914">
    <property type="entry name" value="7-CYANO-7-DEAZAGUANINE SYNTHASE"/>
    <property type="match status" value="1"/>
</dbReference>
<dbReference type="SUPFAM" id="SSF52402">
    <property type="entry name" value="Adenine nucleotide alpha hydrolases-like"/>
    <property type="match status" value="1"/>
</dbReference>
<dbReference type="Pfam" id="PF06508">
    <property type="entry name" value="QueC"/>
    <property type="match status" value="1"/>
</dbReference>
<comment type="pathway">
    <text evidence="1">Purine metabolism; 7-cyano-7-deazaguanine biosynthesis.</text>
</comment>
<comment type="caution">
    <text evidence="10">The sequence shown here is derived from an EMBL/GenBank/DDBJ whole genome shotgun (WGS) entry which is preliminary data.</text>
</comment>
<evidence type="ECO:0000256" key="4">
    <source>
        <dbReference type="ARBA" id="ARBA00022741"/>
    </source>
</evidence>
<dbReference type="Gene3D" id="3.40.50.620">
    <property type="entry name" value="HUPs"/>
    <property type="match status" value="1"/>
</dbReference>
<dbReference type="InterPro" id="IPR014729">
    <property type="entry name" value="Rossmann-like_a/b/a_fold"/>
</dbReference>
<dbReference type="EC" id="6.3.4.20" evidence="8"/>
<keyword evidence="3" id="KW-0479">Metal-binding</keyword>
<evidence type="ECO:0000313" key="11">
    <source>
        <dbReference type="Proteomes" id="UP001199355"/>
    </source>
</evidence>
<reference evidence="10 11" key="1">
    <citation type="submission" date="2021-10" db="EMBL/GenBank/DDBJ databases">
        <title>Anaerobic single-cell dispensing facilitates the cultivation of human gut bacteria.</title>
        <authorList>
            <person name="Afrizal A."/>
        </authorList>
    </citation>
    <scope>NUCLEOTIDE SEQUENCE [LARGE SCALE GENOMIC DNA]</scope>
    <source>
        <strain evidence="10 11">CLA-AA-H244</strain>
    </source>
</reference>
<evidence type="ECO:0000256" key="7">
    <source>
        <dbReference type="ARBA" id="ARBA00037993"/>
    </source>
</evidence>
<keyword evidence="5" id="KW-0862">Zinc</keyword>
<dbReference type="AlphaFoldDB" id="A0AAE3DP48"/>
<keyword evidence="6" id="KW-0067">ATP-binding</keyword>
<dbReference type="PANTHER" id="PTHR42914:SF1">
    <property type="entry name" value="7-CYANO-7-DEAZAGUANINE SYNTHASE"/>
    <property type="match status" value="1"/>
</dbReference>